<organism evidence="6 7">
    <name type="scientific">Trichoderma asperellum (strain ATCC 204424 / CBS 433.97 / NBRC 101777)</name>
    <dbReference type="NCBI Taxonomy" id="1042311"/>
    <lineage>
        <taxon>Eukaryota</taxon>
        <taxon>Fungi</taxon>
        <taxon>Dikarya</taxon>
        <taxon>Ascomycota</taxon>
        <taxon>Pezizomycotina</taxon>
        <taxon>Sordariomycetes</taxon>
        <taxon>Hypocreomycetidae</taxon>
        <taxon>Hypocreales</taxon>
        <taxon>Hypocreaceae</taxon>
        <taxon>Trichoderma</taxon>
    </lineage>
</organism>
<keyword evidence="7" id="KW-1185">Reference proteome</keyword>
<dbReference type="Gene3D" id="3.60.15.10">
    <property type="entry name" value="Ribonuclease Z/Hydroxyacylglutathione hydrolase-like"/>
    <property type="match status" value="1"/>
</dbReference>
<dbReference type="GO" id="GO:0006303">
    <property type="term" value="P:double-strand break repair via nonhomologous end joining"/>
    <property type="evidence" value="ECO:0007669"/>
    <property type="project" value="TreeGrafter"/>
</dbReference>
<evidence type="ECO:0000313" key="6">
    <source>
        <dbReference type="EMBL" id="PTB38498.1"/>
    </source>
</evidence>
<dbReference type="AlphaFoldDB" id="A0A2T3Z114"/>
<feature type="compositionally biased region" description="Basic and acidic residues" evidence="5">
    <location>
        <begin position="480"/>
        <end position="492"/>
    </location>
</feature>
<evidence type="ECO:0000256" key="4">
    <source>
        <dbReference type="SAM" id="Coils"/>
    </source>
</evidence>
<proteinExistence type="predicted"/>
<dbReference type="EMBL" id="KZ679265">
    <property type="protein sequence ID" value="PTB38498.1"/>
    <property type="molecule type" value="Genomic_DNA"/>
</dbReference>
<sequence>MSTFNGLVREFPDIRIDYFRHHDGLSPPLACFLSHVHSDHLSGLETLRSPFVYCSAATREILLRLERYPCRINYSKGILEARQQTYKHLSKVIVFIEGHGKAILYTGDVRCEPWFVNTIAQSPTLIEYTCGIKTLDTIYLDTSFTDDIPFQTKAEGIAELLRKVARYPKDTIFYIQSWTYGYEDVWIALSKALNSPIHVDDYKLRIFSSIAPALSGFMCGNSLQTGCLTANKNVRLHSCESGNMCSIARQSSVVRIQPVIASFSDGKVIHEAGIGGGGEDLEREMELGVASTSDLHNLLEIIDALKNTTEEARTECTRLLTNALASGRNLQLNIREDIYLTDLRKAILSIAKQHLKAASSLTGNEDHGGDELPKVIRFPYSRHSSYPELCNLLNAFKPKDIWPCTFHLDSWREKAISIESLFGRYCSGNIFAHDIKVNDLTKQNIQTTADEPDTQRHESCSPSVSSPTGQASPRTSHTFRPKDVNRITERDSISLQRESGRSCNYKQRNTNAEKPVEPFEEQVDGASLLIREWLSQCHTGDENDSQNTATSLTPILSIRHSPARLDAYKRMLQNCRGTEWNSIELISTGCNHSAIEQEL</sequence>
<dbReference type="SUPFAM" id="SSF56281">
    <property type="entry name" value="Metallo-hydrolase/oxidoreductase"/>
    <property type="match status" value="1"/>
</dbReference>
<dbReference type="PANTHER" id="PTHR23240">
    <property type="entry name" value="DNA CROSS-LINK REPAIR PROTEIN PSO2/SNM1-RELATED"/>
    <property type="match status" value="1"/>
</dbReference>
<protein>
    <recommendedName>
        <fullName evidence="8">DNA repair metallo-beta-lactamase domain-containing protein</fullName>
    </recommendedName>
</protein>
<keyword evidence="2" id="KW-0378">Hydrolase</keyword>
<evidence type="ECO:0000256" key="3">
    <source>
        <dbReference type="ARBA" id="ARBA00022839"/>
    </source>
</evidence>
<dbReference type="InterPro" id="IPR036866">
    <property type="entry name" value="RibonucZ/Hydroxyglut_hydro"/>
</dbReference>
<dbReference type="Gene3D" id="3.40.50.12650">
    <property type="match status" value="1"/>
</dbReference>
<dbReference type="GO" id="GO:0036297">
    <property type="term" value="P:interstrand cross-link repair"/>
    <property type="evidence" value="ECO:0007669"/>
    <property type="project" value="TreeGrafter"/>
</dbReference>
<keyword evidence="1" id="KW-0540">Nuclease</keyword>
<dbReference type="Proteomes" id="UP000240493">
    <property type="component" value="Unassembled WGS sequence"/>
</dbReference>
<feature type="region of interest" description="Disordered" evidence="5">
    <location>
        <begin position="448"/>
        <end position="493"/>
    </location>
</feature>
<dbReference type="PANTHER" id="PTHR23240:SF8">
    <property type="entry name" value="PROTEIN ARTEMIS"/>
    <property type="match status" value="1"/>
</dbReference>
<dbReference type="OrthoDB" id="5561659at2759"/>
<feature type="coiled-coil region" evidence="4">
    <location>
        <begin position="295"/>
        <end position="322"/>
    </location>
</feature>
<accession>A0A2T3Z114</accession>
<evidence type="ECO:0000313" key="7">
    <source>
        <dbReference type="Proteomes" id="UP000240493"/>
    </source>
</evidence>
<dbReference type="GO" id="GO:0035312">
    <property type="term" value="F:5'-3' DNA exonuclease activity"/>
    <property type="evidence" value="ECO:0007669"/>
    <property type="project" value="TreeGrafter"/>
</dbReference>
<reference evidence="6 7" key="1">
    <citation type="submission" date="2016-07" db="EMBL/GenBank/DDBJ databases">
        <title>Multiple horizontal gene transfer events from other fungi enriched the ability of initially mycotrophic Trichoderma (Ascomycota) to feed on dead plant biomass.</title>
        <authorList>
            <consortium name="DOE Joint Genome Institute"/>
            <person name="Aerts A."/>
            <person name="Atanasova L."/>
            <person name="Chenthamara K."/>
            <person name="Zhang J."/>
            <person name="Grujic M."/>
            <person name="Henrissat B."/>
            <person name="Kuo A."/>
            <person name="Salamov A."/>
            <person name="Lipzen A."/>
            <person name="Labutti K."/>
            <person name="Barry K."/>
            <person name="Miao Y."/>
            <person name="Rahimi M.J."/>
            <person name="Shen Q."/>
            <person name="Grigoriev I.V."/>
            <person name="Kubicek C.P."/>
            <person name="Druzhinina I.S."/>
        </authorList>
    </citation>
    <scope>NUCLEOTIDE SEQUENCE [LARGE SCALE GENOMIC DNA]</scope>
    <source>
        <strain evidence="6 7">CBS 433.97</strain>
    </source>
</reference>
<name>A0A2T3Z114_TRIA4</name>
<evidence type="ECO:0000256" key="1">
    <source>
        <dbReference type="ARBA" id="ARBA00022722"/>
    </source>
</evidence>
<dbReference type="GO" id="GO:0003684">
    <property type="term" value="F:damaged DNA binding"/>
    <property type="evidence" value="ECO:0007669"/>
    <property type="project" value="TreeGrafter"/>
</dbReference>
<keyword evidence="3" id="KW-0269">Exonuclease</keyword>
<evidence type="ECO:0000256" key="2">
    <source>
        <dbReference type="ARBA" id="ARBA00022801"/>
    </source>
</evidence>
<gene>
    <name evidence="6" type="ORF">M441DRAFT_70873</name>
</gene>
<evidence type="ECO:0000256" key="5">
    <source>
        <dbReference type="SAM" id="MobiDB-lite"/>
    </source>
</evidence>
<dbReference type="STRING" id="1042311.A0A2T3Z114"/>
<evidence type="ECO:0008006" key="8">
    <source>
        <dbReference type="Google" id="ProtNLM"/>
    </source>
</evidence>
<feature type="compositionally biased region" description="Polar residues" evidence="5">
    <location>
        <begin position="460"/>
        <end position="478"/>
    </location>
</feature>
<keyword evidence="4" id="KW-0175">Coiled coil</keyword>
<dbReference type="GO" id="GO:0000723">
    <property type="term" value="P:telomere maintenance"/>
    <property type="evidence" value="ECO:0007669"/>
    <property type="project" value="TreeGrafter"/>
</dbReference>